<dbReference type="KEGG" id="taf:THA_1574"/>
<dbReference type="SUPFAM" id="SSF53850">
    <property type="entry name" value="Periplasmic binding protein-like II"/>
    <property type="match status" value="1"/>
</dbReference>
<evidence type="ECO:0000313" key="1">
    <source>
        <dbReference type="EMBL" id="ACJ76012.1"/>
    </source>
</evidence>
<name>B7IDD5_THEAB</name>
<proteinExistence type="predicted"/>
<dbReference type="HOGENOM" id="CLU_031285_2_4_0"/>
<dbReference type="RefSeq" id="WP_004102306.1">
    <property type="nucleotide sequence ID" value="NC_011653.1"/>
</dbReference>
<dbReference type="EMBL" id="CP001185">
    <property type="protein sequence ID" value="ACJ76012.1"/>
    <property type="molecule type" value="Genomic_DNA"/>
</dbReference>
<dbReference type="Gene3D" id="3.40.190.10">
    <property type="entry name" value="Periplasmic binding protein-like II"/>
    <property type="match status" value="1"/>
</dbReference>
<dbReference type="OrthoDB" id="9768630at2"/>
<dbReference type="PANTHER" id="PTHR43649:SF32">
    <property type="entry name" value="SUGAR BINDING SECRETED PROTEIN"/>
    <property type="match status" value="1"/>
</dbReference>
<dbReference type="AlphaFoldDB" id="B7IDD5"/>
<dbReference type="Proteomes" id="UP000002453">
    <property type="component" value="Chromosome"/>
</dbReference>
<dbReference type="Pfam" id="PF13416">
    <property type="entry name" value="SBP_bac_8"/>
    <property type="match status" value="1"/>
</dbReference>
<organism evidence="1 2">
    <name type="scientific">Thermosipho africanus (strain TCF52B)</name>
    <dbReference type="NCBI Taxonomy" id="484019"/>
    <lineage>
        <taxon>Bacteria</taxon>
        <taxon>Thermotogati</taxon>
        <taxon>Thermotogota</taxon>
        <taxon>Thermotogae</taxon>
        <taxon>Thermotogales</taxon>
        <taxon>Fervidobacteriaceae</taxon>
        <taxon>Thermosipho</taxon>
    </lineage>
</organism>
<sequence length="416" mass="46964">MKKVLFVLLILSVLVSLGVAAKVTIWCWDPNFNVAIMQEAAERYKAMHPDVEFEIVSMAKADVEQKLNTILASGVKKGLPEIVLIEDYNAQKYLQSYPGSFADLTKKFNFKEFSPYKVKLMTLNGKVYGVPFDSGVAGWFYRRDYFKEAGIDESELRNITWDKFIELGKIVKEKTGKYMMAGDPYDGGLMRILLQSAGSWYFDKNGKPYIKDNPVLKEAVRLYKEIQDSGISKEVSGWNEWVAAFNNGDVASVITGVWIVGSIKAEKSQSGKWGVLPIPRLNLPGAVNASNLGGSSWYVLEHSENKDVAIDFLREIYAKDVDFYQKILIERGAVGSWIPAQNGPAYREPDPFFGYQRIYLDFTDWMDKIPPVDYGLFTYEADAALMGVMPDVYNGNLTIEKALEMAEKQFLNTIGY</sequence>
<dbReference type="InterPro" id="IPR006059">
    <property type="entry name" value="SBP"/>
</dbReference>
<dbReference type="CDD" id="cd13585">
    <property type="entry name" value="PBP2_TMBP_like"/>
    <property type="match status" value="1"/>
</dbReference>
<dbReference type="InterPro" id="IPR050490">
    <property type="entry name" value="Bact_solute-bd_prot1"/>
</dbReference>
<accession>B7IDD5</accession>
<protein>
    <submittedName>
        <fullName evidence="1">Lactose-binding protein</fullName>
    </submittedName>
</protein>
<dbReference type="PANTHER" id="PTHR43649">
    <property type="entry name" value="ARABINOSE-BINDING PROTEIN-RELATED"/>
    <property type="match status" value="1"/>
</dbReference>
<gene>
    <name evidence="1" type="ordered locus">THA_1574</name>
</gene>
<dbReference type="eggNOG" id="COG1653">
    <property type="taxonomic scope" value="Bacteria"/>
</dbReference>
<evidence type="ECO:0000313" key="2">
    <source>
        <dbReference type="Proteomes" id="UP000002453"/>
    </source>
</evidence>
<dbReference type="STRING" id="484019.THA_1574"/>
<reference evidence="1 2" key="1">
    <citation type="journal article" date="2009" name="J. Bacteriol.">
        <title>The genome of Thermosipho africanus TCF52B: lateral genetic connections to the Firmicutes and Archaea.</title>
        <authorList>
            <person name="Nesboe C.L."/>
            <person name="Bapteste E."/>
            <person name="Curtis B."/>
            <person name="Dahle H."/>
            <person name="Lopez P."/>
            <person name="Macleod D."/>
            <person name="Dlutek M."/>
            <person name="Bowman S."/>
            <person name="Zhaxybayeva O."/>
            <person name="Birkeland N.-K."/>
            <person name="Doolittle W.F."/>
        </authorList>
    </citation>
    <scope>NUCLEOTIDE SEQUENCE [LARGE SCALE GENOMIC DNA]</scope>
    <source>
        <strain evidence="1 2">TCF52B</strain>
    </source>
</reference>
<keyword evidence="2" id="KW-1185">Reference proteome</keyword>